<dbReference type="KEGG" id="bvr:BVIR_2432"/>
<dbReference type="Pfam" id="PF01148">
    <property type="entry name" value="CTP_transf_1"/>
    <property type="match status" value="1"/>
</dbReference>
<dbReference type="PATRIC" id="fig|1079.6.peg.2541"/>
<accession>A0A182D343</accession>
<dbReference type="PROSITE" id="PS01315">
    <property type="entry name" value="CDS"/>
    <property type="match status" value="1"/>
</dbReference>
<evidence type="ECO:0000256" key="8">
    <source>
        <dbReference type="ARBA" id="ARBA00022475"/>
    </source>
</evidence>
<evidence type="ECO:0000256" key="16">
    <source>
        <dbReference type="ARBA" id="ARBA00023209"/>
    </source>
</evidence>
<feature type="transmembrane region" description="Helical" evidence="19">
    <location>
        <begin position="71"/>
        <end position="103"/>
    </location>
</feature>
<evidence type="ECO:0000256" key="11">
    <source>
        <dbReference type="ARBA" id="ARBA00022692"/>
    </source>
</evidence>
<evidence type="ECO:0000256" key="14">
    <source>
        <dbReference type="ARBA" id="ARBA00023098"/>
    </source>
</evidence>
<reference evidence="20" key="1">
    <citation type="journal article" date="2015" name="Genome Announc.">
        <title>Complete Genome Sequence of the Bacteriochlorophyll b-Producing Photosynthetic Bacterium Blastochloris viridis.</title>
        <authorList>
            <person name="Tsukatani Y."/>
            <person name="Hirose Y."/>
            <person name="Harada J."/>
            <person name="Misawa N."/>
            <person name="Mori K."/>
            <person name="Inoue K."/>
            <person name="Tamiaki H."/>
        </authorList>
    </citation>
    <scope>NUCLEOTIDE SEQUENCE [LARGE SCALE GENOMIC DNA]</scope>
    <source>
        <strain evidence="20">DSM 133</strain>
    </source>
</reference>
<keyword evidence="15 19" id="KW-0472">Membrane</keyword>
<comment type="similarity">
    <text evidence="5 18">Belongs to the CDS family.</text>
</comment>
<dbReference type="UniPathway" id="UPA00557">
    <property type="reaction ID" value="UER00614"/>
</dbReference>
<evidence type="ECO:0000256" key="19">
    <source>
        <dbReference type="SAM" id="Phobius"/>
    </source>
</evidence>
<dbReference type="AlphaFoldDB" id="A0A182D343"/>
<evidence type="ECO:0000256" key="9">
    <source>
        <dbReference type="ARBA" id="ARBA00022516"/>
    </source>
</evidence>
<protein>
    <recommendedName>
        <fullName evidence="7 18">Phosphatidate cytidylyltransferase</fullName>
        <ecNumber evidence="6 18">2.7.7.41</ecNumber>
    </recommendedName>
</protein>
<keyword evidence="8" id="KW-1003">Cell membrane</keyword>
<dbReference type="PANTHER" id="PTHR46382">
    <property type="entry name" value="PHOSPHATIDATE CYTIDYLYLTRANSFERASE"/>
    <property type="match status" value="1"/>
</dbReference>
<keyword evidence="9" id="KW-0444">Lipid biosynthesis</keyword>
<evidence type="ECO:0000256" key="18">
    <source>
        <dbReference type="RuleBase" id="RU003938"/>
    </source>
</evidence>
<keyword evidence="10 18" id="KW-0808">Transferase</keyword>
<gene>
    <name evidence="20" type="ORF">BV133_2276</name>
</gene>
<feature type="transmembrane region" description="Helical" evidence="19">
    <location>
        <begin position="21"/>
        <end position="51"/>
    </location>
</feature>
<feature type="transmembrane region" description="Helical" evidence="19">
    <location>
        <begin position="178"/>
        <end position="197"/>
    </location>
</feature>
<evidence type="ECO:0000256" key="6">
    <source>
        <dbReference type="ARBA" id="ARBA00012487"/>
    </source>
</evidence>
<sequence length="278" mass="27837">MTSVTERAGPTSDLRVRVVSAVILGPAALAITVLGGPAFAILVLLAALIVLEEWLRLLEATPLRPTATAGGLGLAAATLAWVTGFGPAAIAAVALGAAAIALVAASPRRAWAAGGALYAGALLLPALALRGDPEFGLNAVLFVLATVWATDVAAYFVGRAVGGPKLAPRISPKKTWSGSVGGAIAGTVAGCGIVAILGMAVTWQLAVLALASSVVSQIGDLFESWFKRRLGAKDSGSLIPGHGGLMDRLDGVIAALLFLALVSLIRGGSAPAASILIW</sequence>
<feature type="transmembrane region" description="Helical" evidence="19">
    <location>
        <begin position="110"/>
        <end position="129"/>
    </location>
</feature>
<evidence type="ECO:0000256" key="13">
    <source>
        <dbReference type="ARBA" id="ARBA00022989"/>
    </source>
</evidence>
<evidence type="ECO:0000256" key="12">
    <source>
        <dbReference type="ARBA" id="ARBA00022695"/>
    </source>
</evidence>
<dbReference type="InterPro" id="IPR000374">
    <property type="entry name" value="PC_trans"/>
</dbReference>
<evidence type="ECO:0000256" key="5">
    <source>
        <dbReference type="ARBA" id="ARBA00010185"/>
    </source>
</evidence>
<evidence type="ECO:0000256" key="3">
    <source>
        <dbReference type="ARBA" id="ARBA00005119"/>
    </source>
</evidence>
<evidence type="ECO:0000256" key="1">
    <source>
        <dbReference type="ARBA" id="ARBA00001698"/>
    </source>
</evidence>
<name>A0A182D343_BLAVI</name>
<evidence type="ECO:0000256" key="10">
    <source>
        <dbReference type="ARBA" id="ARBA00022679"/>
    </source>
</evidence>
<dbReference type="GO" id="GO:0005886">
    <property type="term" value="C:plasma membrane"/>
    <property type="evidence" value="ECO:0007669"/>
    <property type="project" value="UniProtKB-SubCell"/>
</dbReference>
<evidence type="ECO:0000256" key="4">
    <source>
        <dbReference type="ARBA" id="ARBA00005189"/>
    </source>
</evidence>
<feature type="transmembrane region" description="Helical" evidence="19">
    <location>
        <begin position="135"/>
        <end position="157"/>
    </location>
</feature>
<proteinExistence type="inferred from homology"/>
<comment type="subcellular location">
    <subcellularLocation>
        <location evidence="2">Cell membrane</location>
        <topology evidence="2">Multi-pass membrane protein</topology>
    </subcellularLocation>
</comment>
<keyword evidence="13 19" id="KW-1133">Transmembrane helix</keyword>
<keyword evidence="16" id="KW-0594">Phospholipid biosynthesis</keyword>
<dbReference type="EC" id="2.7.7.41" evidence="6 18"/>
<dbReference type="GO" id="GO:0016024">
    <property type="term" value="P:CDP-diacylglycerol biosynthetic process"/>
    <property type="evidence" value="ECO:0007669"/>
    <property type="project" value="UniProtKB-UniPathway"/>
</dbReference>
<dbReference type="PANTHER" id="PTHR46382:SF1">
    <property type="entry name" value="PHOSPHATIDATE CYTIDYLYLTRANSFERASE"/>
    <property type="match status" value="1"/>
</dbReference>
<evidence type="ECO:0000256" key="7">
    <source>
        <dbReference type="ARBA" id="ARBA00019373"/>
    </source>
</evidence>
<dbReference type="GO" id="GO:0004605">
    <property type="term" value="F:phosphatidate cytidylyltransferase activity"/>
    <property type="evidence" value="ECO:0007669"/>
    <property type="project" value="UniProtKB-EC"/>
</dbReference>
<keyword evidence="14" id="KW-0443">Lipid metabolism</keyword>
<feature type="transmembrane region" description="Helical" evidence="19">
    <location>
        <begin position="252"/>
        <end position="277"/>
    </location>
</feature>
<dbReference type="EMBL" id="AP014854">
    <property type="protein sequence ID" value="BAR99869.1"/>
    <property type="molecule type" value="Genomic_DNA"/>
</dbReference>
<evidence type="ECO:0000256" key="2">
    <source>
        <dbReference type="ARBA" id="ARBA00004651"/>
    </source>
</evidence>
<evidence type="ECO:0000256" key="17">
    <source>
        <dbReference type="ARBA" id="ARBA00023264"/>
    </source>
</evidence>
<evidence type="ECO:0000313" key="20">
    <source>
        <dbReference type="EMBL" id="BAR99869.1"/>
    </source>
</evidence>
<keyword evidence="11 18" id="KW-0812">Transmembrane</keyword>
<comment type="pathway">
    <text evidence="3 18">Phospholipid metabolism; CDP-diacylglycerol biosynthesis; CDP-diacylglycerol from sn-glycerol 3-phosphate: step 3/3.</text>
</comment>
<comment type="catalytic activity">
    <reaction evidence="1 18">
        <text>a 1,2-diacyl-sn-glycero-3-phosphate + CTP + H(+) = a CDP-1,2-diacyl-sn-glycerol + diphosphate</text>
        <dbReference type="Rhea" id="RHEA:16229"/>
        <dbReference type="ChEBI" id="CHEBI:15378"/>
        <dbReference type="ChEBI" id="CHEBI:33019"/>
        <dbReference type="ChEBI" id="CHEBI:37563"/>
        <dbReference type="ChEBI" id="CHEBI:58332"/>
        <dbReference type="ChEBI" id="CHEBI:58608"/>
        <dbReference type="EC" id="2.7.7.41"/>
    </reaction>
</comment>
<keyword evidence="17" id="KW-1208">Phospholipid metabolism</keyword>
<comment type="pathway">
    <text evidence="4">Lipid metabolism.</text>
</comment>
<keyword evidence="12 18" id="KW-0548">Nucleotidyltransferase</keyword>
<organism evidence="20">
    <name type="scientific">Blastochloris viridis</name>
    <name type="common">Rhodopseudomonas viridis</name>
    <dbReference type="NCBI Taxonomy" id="1079"/>
    <lineage>
        <taxon>Bacteria</taxon>
        <taxon>Pseudomonadati</taxon>
        <taxon>Pseudomonadota</taxon>
        <taxon>Alphaproteobacteria</taxon>
        <taxon>Hyphomicrobiales</taxon>
        <taxon>Blastochloridaceae</taxon>
        <taxon>Blastochloris</taxon>
    </lineage>
</organism>
<evidence type="ECO:0000256" key="15">
    <source>
        <dbReference type="ARBA" id="ARBA00023136"/>
    </source>
</evidence>